<accession>A0ACA9PD44</accession>
<gene>
    <name evidence="1" type="ORF">SPELUC_LOCUS11410</name>
</gene>
<evidence type="ECO:0000313" key="2">
    <source>
        <dbReference type="Proteomes" id="UP000789366"/>
    </source>
</evidence>
<evidence type="ECO:0000313" key="1">
    <source>
        <dbReference type="EMBL" id="CAG8703764.1"/>
    </source>
</evidence>
<protein>
    <submittedName>
        <fullName evidence="1">8131_t:CDS:1</fullName>
    </submittedName>
</protein>
<feature type="non-terminal residue" evidence="1">
    <location>
        <position position="1"/>
    </location>
</feature>
<sequence length="133" mass="15776">SDPTRLSISEIKRELEQRGLSYNADENKTNLISLLKENIQQETSNMIKGWALKENQEYRKKEGGKRMTETVKEILKSFFHAGDEDKSKRYTAKEMLQDLQQREQMEELEAEEIPNLKTIENWISRYLSLHKKK</sequence>
<reference evidence="1" key="1">
    <citation type="submission" date="2021-06" db="EMBL/GenBank/DDBJ databases">
        <authorList>
            <person name="Kallberg Y."/>
            <person name="Tangrot J."/>
            <person name="Rosling A."/>
        </authorList>
    </citation>
    <scope>NUCLEOTIDE SEQUENCE</scope>
    <source>
        <strain evidence="1">28 12/20/2015</strain>
    </source>
</reference>
<dbReference type="Proteomes" id="UP000789366">
    <property type="component" value="Unassembled WGS sequence"/>
</dbReference>
<organism evidence="1 2">
    <name type="scientific">Cetraspora pellucida</name>
    <dbReference type="NCBI Taxonomy" id="1433469"/>
    <lineage>
        <taxon>Eukaryota</taxon>
        <taxon>Fungi</taxon>
        <taxon>Fungi incertae sedis</taxon>
        <taxon>Mucoromycota</taxon>
        <taxon>Glomeromycotina</taxon>
        <taxon>Glomeromycetes</taxon>
        <taxon>Diversisporales</taxon>
        <taxon>Gigasporaceae</taxon>
        <taxon>Cetraspora</taxon>
    </lineage>
</organism>
<feature type="non-terminal residue" evidence="1">
    <location>
        <position position="133"/>
    </location>
</feature>
<comment type="caution">
    <text evidence="1">The sequence shown here is derived from an EMBL/GenBank/DDBJ whole genome shotgun (WGS) entry which is preliminary data.</text>
</comment>
<proteinExistence type="predicted"/>
<name>A0ACA9PD44_9GLOM</name>
<dbReference type="EMBL" id="CAJVPW010024166">
    <property type="protein sequence ID" value="CAG8703764.1"/>
    <property type="molecule type" value="Genomic_DNA"/>
</dbReference>
<keyword evidence="2" id="KW-1185">Reference proteome</keyword>